<feature type="compositionally biased region" description="Low complexity" evidence="3">
    <location>
        <begin position="221"/>
        <end position="243"/>
    </location>
</feature>
<evidence type="ECO:0000256" key="1">
    <source>
        <dbReference type="ARBA" id="ARBA00022737"/>
    </source>
</evidence>
<reference evidence="4" key="1">
    <citation type="submission" date="2025-08" db="UniProtKB">
        <authorList>
            <consortium name="Ensembl"/>
        </authorList>
    </citation>
    <scope>IDENTIFICATION</scope>
</reference>
<keyword evidence="2" id="KW-0040">ANK repeat</keyword>
<keyword evidence="5" id="KW-1185">Reference proteome</keyword>
<evidence type="ECO:0000256" key="3">
    <source>
        <dbReference type="SAM" id="MobiDB-lite"/>
    </source>
</evidence>
<evidence type="ECO:0000256" key="2">
    <source>
        <dbReference type="ARBA" id="ARBA00023043"/>
    </source>
</evidence>
<dbReference type="PANTHER" id="PTHR24174:SF16">
    <property type="entry name" value="CASKIN-2"/>
    <property type="match status" value="1"/>
</dbReference>
<dbReference type="SUPFAM" id="SSF50044">
    <property type="entry name" value="SH3-domain"/>
    <property type="match status" value="1"/>
</dbReference>
<reference evidence="4" key="2">
    <citation type="submission" date="2025-09" db="UniProtKB">
        <authorList>
            <consortium name="Ensembl"/>
        </authorList>
    </citation>
    <scope>IDENTIFICATION</scope>
</reference>
<organism evidence="4 5">
    <name type="scientific">Eptatretus burgeri</name>
    <name type="common">Inshore hagfish</name>
    <dbReference type="NCBI Taxonomy" id="7764"/>
    <lineage>
        <taxon>Eukaryota</taxon>
        <taxon>Metazoa</taxon>
        <taxon>Chordata</taxon>
        <taxon>Craniata</taxon>
        <taxon>Vertebrata</taxon>
        <taxon>Cyclostomata</taxon>
        <taxon>Myxini</taxon>
        <taxon>Myxiniformes</taxon>
        <taxon>Myxinidae</taxon>
        <taxon>Eptatretinae</taxon>
        <taxon>Eptatretus</taxon>
    </lineage>
</organism>
<dbReference type="Proteomes" id="UP000694388">
    <property type="component" value="Unplaced"/>
</dbReference>
<evidence type="ECO:0000313" key="5">
    <source>
        <dbReference type="Proteomes" id="UP000694388"/>
    </source>
</evidence>
<feature type="compositionally biased region" description="Polar residues" evidence="3">
    <location>
        <begin position="156"/>
        <end position="170"/>
    </location>
</feature>
<dbReference type="AlphaFoldDB" id="A0A8C4NI25"/>
<dbReference type="Gene3D" id="2.30.30.40">
    <property type="entry name" value="SH3 Domains"/>
    <property type="match status" value="1"/>
</dbReference>
<feature type="compositionally biased region" description="Pro residues" evidence="3">
    <location>
        <begin position="144"/>
        <end position="155"/>
    </location>
</feature>
<feature type="region of interest" description="Disordered" evidence="3">
    <location>
        <begin position="122"/>
        <end position="256"/>
    </location>
</feature>
<dbReference type="InterPro" id="IPR033635">
    <property type="entry name" value="ANKS1/Caskin"/>
</dbReference>
<evidence type="ECO:0008006" key="6">
    <source>
        <dbReference type="Google" id="ProtNLM"/>
    </source>
</evidence>
<protein>
    <recommendedName>
        <fullName evidence="6">SH3 domain-containing protein</fullName>
    </recommendedName>
</protein>
<name>A0A8C4NI25_EPTBU</name>
<accession>A0A8C4NI25</accession>
<proteinExistence type="predicted"/>
<evidence type="ECO:0000313" key="4">
    <source>
        <dbReference type="Ensembl" id="ENSEBUP00000007131.1"/>
    </source>
</evidence>
<sequence>MNCVVTSVIPTKLLELTLPVQVLEQHPDGRWKGYIQDSRGADRVGFFPPSVVELVNKRAGNLTTPKPRAGTLQRPAFHQYNQCLTNGSMLARQASCLSASVSGSTSLTSRAYCTLRLCHQPRRQQQQVTGTAPPGRAFGLGTPLPLPLPPPPPLPNTQKAEVTSEAQAAPSTGEPIVDGDKQEQPVEGQGSSEDVWAGRPAERKNGTSAPSPCYRVHGDRSSIGSTGSVGSSRSSGSGQSAGSTNGQHRGINGDGKPIQVVQSLQPVLESSGKQQSVAVGELHQNRLHSQLHSLTHTLTHS</sequence>
<keyword evidence="1" id="KW-0677">Repeat</keyword>
<dbReference type="InterPro" id="IPR036028">
    <property type="entry name" value="SH3-like_dom_sf"/>
</dbReference>
<dbReference type="PANTHER" id="PTHR24174">
    <property type="entry name" value="ANKYRIN REPEAT AND STERILE ALPHA MOTIF DOMAIN-CONTAINING PROTEIN 1"/>
    <property type="match status" value="1"/>
</dbReference>
<dbReference type="Ensembl" id="ENSEBUT00000007603.1">
    <property type="protein sequence ID" value="ENSEBUP00000007131.1"/>
    <property type="gene ID" value="ENSEBUG00000004678.1"/>
</dbReference>